<accession>A0A2V3IHE5</accession>
<dbReference type="EMBL" id="NBIV01000216">
    <property type="protein sequence ID" value="PXF41458.1"/>
    <property type="molecule type" value="Genomic_DNA"/>
</dbReference>
<sequence length="366" mass="40794">MLPILHRFHAVKTDYQSSPHLFARLNPPHLQIIHADSAYTSEIGHPQILNAQVKGTTSPISTKLLSIVLSAPATVASINKQRTALQLTCTDAASLQLHITLPIIATASEPLLNDLHQSLITAVASLEAYLLAAWGEDAQLPEGRDLHSLQALHADPMHAAEPIAKHAAFRRMSANGMHMLSARAMAAAQAASDTRRVILHNRQQRKERELKKRQEERDRIDKARKRNVHRKKQRSLFKEYKPERDNKRTTEHPNERRINATTQPKSSRAVAEQTSTAQDHQSQDSEKREQVGGSERSIDEKVSPSAEQKSVNDSSNTEKHEIPLGEEQQHPGNAAIPGSNAAENMPTEAPTEAPKRKKRRRALRLV</sequence>
<feature type="region of interest" description="Disordered" evidence="1">
    <location>
        <begin position="191"/>
        <end position="366"/>
    </location>
</feature>
<feature type="compositionally biased region" description="Basic and acidic residues" evidence="1">
    <location>
        <begin position="281"/>
        <end position="302"/>
    </location>
</feature>
<evidence type="ECO:0000313" key="2">
    <source>
        <dbReference type="EMBL" id="PXF41458.1"/>
    </source>
</evidence>
<evidence type="ECO:0000313" key="3">
    <source>
        <dbReference type="Proteomes" id="UP000247409"/>
    </source>
</evidence>
<feature type="compositionally biased region" description="Polar residues" evidence="1">
    <location>
        <begin position="305"/>
        <end position="315"/>
    </location>
</feature>
<dbReference type="Proteomes" id="UP000247409">
    <property type="component" value="Unassembled WGS sequence"/>
</dbReference>
<proteinExistence type="predicted"/>
<organism evidence="2 3">
    <name type="scientific">Gracilariopsis chorda</name>
    <dbReference type="NCBI Taxonomy" id="448386"/>
    <lineage>
        <taxon>Eukaryota</taxon>
        <taxon>Rhodophyta</taxon>
        <taxon>Florideophyceae</taxon>
        <taxon>Rhodymeniophycidae</taxon>
        <taxon>Gracilariales</taxon>
        <taxon>Gracilariaceae</taxon>
        <taxon>Gracilariopsis</taxon>
    </lineage>
</organism>
<reference evidence="2 3" key="1">
    <citation type="journal article" date="2018" name="Mol. Biol. Evol.">
        <title>Analysis of the draft genome of the red seaweed Gracilariopsis chorda provides insights into genome size evolution in Rhodophyta.</title>
        <authorList>
            <person name="Lee J."/>
            <person name="Yang E.C."/>
            <person name="Graf L."/>
            <person name="Yang J.H."/>
            <person name="Qiu H."/>
            <person name="Zel Zion U."/>
            <person name="Chan C.X."/>
            <person name="Stephens T.G."/>
            <person name="Weber A.P.M."/>
            <person name="Boo G.H."/>
            <person name="Boo S.M."/>
            <person name="Kim K.M."/>
            <person name="Shin Y."/>
            <person name="Jung M."/>
            <person name="Lee S.J."/>
            <person name="Yim H.S."/>
            <person name="Lee J.H."/>
            <person name="Bhattacharya D."/>
            <person name="Yoon H.S."/>
        </authorList>
    </citation>
    <scope>NUCLEOTIDE SEQUENCE [LARGE SCALE GENOMIC DNA]</scope>
    <source>
        <strain evidence="2 3">SKKU-2015</strain>
        <tissue evidence="2">Whole body</tissue>
    </source>
</reference>
<name>A0A2V3IHE5_9FLOR</name>
<feature type="compositionally biased region" description="Basic residues" evidence="1">
    <location>
        <begin position="222"/>
        <end position="235"/>
    </location>
</feature>
<feature type="compositionally biased region" description="Polar residues" evidence="1">
    <location>
        <begin position="259"/>
        <end position="280"/>
    </location>
</feature>
<keyword evidence="3" id="KW-1185">Reference proteome</keyword>
<protein>
    <submittedName>
        <fullName evidence="2">Uncharacterized protein</fullName>
    </submittedName>
</protein>
<dbReference type="OrthoDB" id="10581287at2759"/>
<gene>
    <name evidence="2" type="ORF">BWQ96_08839</name>
</gene>
<feature type="compositionally biased region" description="Basic and acidic residues" evidence="1">
    <location>
        <begin position="204"/>
        <end position="221"/>
    </location>
</feature>
<comment type="caution">
    <text evidence="2">The sequence shown here is derived from an EMBL/GenBank/DDBJ whole genome shotgun (WGS) entry which is preliminary data.</text>
</comment>
<feature type="compositionally biased region" description="Basic and acidic residues" evidence="1">
    <location>
        <begin position="236"/>
        <end position="258"/>
    </location>
</feature>
<evidence type="ECO:0000256" key="1">
    <source>
        <dbReference type="SAM" id="MobiDB-lite"/>
    </source>
</evidence>
<feature type="compositionally biased region" description="Basic and acidic residues" evidence="1">
    <location>
        <begin position="316"/>
        <end position="329"/>
    </location>
</feature>
<feature type="compositionally biased region" description="Basic residues" evidence="1">
    <location>
        <begin position="355"/>
        <end position="366"/>
    </location>
</feature>
<dbReference type="AlphaFoldDB" id="A0A2V3IHE5"/>